<reference evidence="1" key="1">
    <citation type="submission" date="2019-03" db="EMBL/GenBank/DDBJ databases">
        <title>Single cell metagenomics reveals metabolic interactions within the superorganism composed of flagellate Streblomastix strix and complex community of Bacteroidetes bacteria on its surface.</title>
        <authorList>
            <person name="Treitli S.C."/>
            <person name="Kolisko M."/>
            <person name="Husnik F."/>
            <person name="Keeling P."/>
            <person name="Hampl V."/>
        </authorList>
    </citation>
    <scope>NUCLEOTIDE SEQUENCE</scope>
    <source>
        <strain evidence="1">STM</strain>
    </source>
</reference>
<dbReference type="AlphaFoldDB" id="A0A5J4RE22"/>
<proteinExistence type="predicted"/>
<evidence type="ECO:0000313" key="1">
    <source>
        <dbReference type="EMBL" id="KAA6331754.1"/>
    </source>
</evidence>
<gene>
    <name evidence="1" type="ORF">EZS27_019673</name>
</gene>
<accession>A0A5J4RE22</accession>
<protein>
    <submittedName>
        <fullName evidence="1">Uncharacterized protein</fullName>
    </submittedName>
</protein>
<comment type="caution">
    <text evidence="1">The sequence shown here is derived from an EMBL/GenBank/DDBJ whole genome shotgun (WGS) entry which is preliminary data.</text>
</comment>
<dbReference type="EMBL" id="SNRY01001330">
    <property type="protein sequence ID" value="KAA6331754.1"/>
    <property type="molecule type" value="Genomic_DNA"/>
</dbReference>
<organism evidence="1">
    <name type="scientific">termite gut metagenome</name>
    <dbReference type="NCBI Taxonomy" id="433724"/>
    <lineage>
        <taxon>unclassified sequences</taxon>
        <taxon>metagenomes</taxon>
        <taxon>organismal metagenomes</taxon>
    </lineage>
</organism>
<name>A0A5J4RE22_9ZZZZ</name>
<sequence>MITTFPIGYYRGRIENMVGYVRSADKCSEASTTDPSIRKQTRKCGNEPNSQTFFRHIVPFLPLFVNFIKPVPRL</sequence>